<sequence>MIMKFEYTFEGMKLKVLDETFAGKVLEFYSRNREEFDRYEAAKPDNFYTTEYIAATLKAEYAALLKGEFGRFFLFSDDLPGEILGSVSFFGVTSINRSCRIGYKIDKNYRQLGLGSLMVKHMLEILTREKEMHRIEAYIHPENISSINLVKSLGFISEGTAYSYVKLNGSWQDHLRFVYIS</sequence>
<dbReference type="PANTHER" id="PTHR43792">
    <property type="entry name" value="GNAT FAMILY, PUTATIVE (AFU_ORTHOLOGUE AFUA_3G00765)-RELATED-RELATED"/>
    <property type="match status" value="1"/>
</dbReference>
<dbReference type="Pfam" id="PF13302">
    <property type="entry name" value="Acetyltransf_3"/>
    <property type="match status" value="1"/>
</dbReference>
<keyword evidence="1 5" id="KW-0808">Transferase</keyword>
<dbReference type="AlphaFoldDB" id="A0A413YT48"/>
<dbReference type="CDD" id="cd04301">
    <property type="entry name" value="NAT_SF"/>
    <property type="match status" value="1"/>
</dbReference>
<dbReference type="InterPro" id="IPR051531">
    <property type="entry name" value="N-acetyltransferase"/>
</dbReference>
<dbReference type="EMBL" id="QSHM01000013">
    <property type="protein sequence ID" value="RHC12218.1"/>
    <property type="molecule type" value="Genomic_DNA"/>
</dbReference>
<dbReference type="GO" id="GO:0005737">
    <property type="term" value="C:cytoplasm"/>
    <property type="evidence" value="ECO:0007669"/>
    <property type="project" value="TreeGrafter"/>
</dbReference>
<dbReference type="SUPFAM" id="SSF55729">
    <property type="entry name" value="Acyl-CoA N-acyltransferases (Nat)"/>
    <property type="match status" value="1"/>
</dbReference>
<dbReference type="InterPro" id="IPR016181">
    <property type="entry name" value="Acyl_CoA_acyltransferase"/>
</dbReference>
<evidence type="ECO:0000256" key="3">
    <source>
        <dbReference type="ARBA" id="ARBA00038502"/>
    </source>
</evidence>
<keyword evidence="2" id="KW-0012">Acyltransferase</keyword>
<feature type="domain" description="N-acetyltransferase" evidence="4">
    <location>
        <begin position="26"/>
        <end position="181"/>
    </location>
</feature>
<dbReference type="Proteomes" id="UP000285844">
    <property type="component" value="Unassembled WGS sequence"/>
</dbReference>
<evidence type="ECO:0000259" key="4">
    <source>
        <dbReference type="PROSITE" id="PS51186"/>
    </source>
</evidence>
<dbReference type="Gene3D" id="3.40.630.30">
    <property type="match status" value="1"/>
</dbReference>
<dbReference type="PROSITE" id="PS51186">
    <property type="entry name" value="GNAT"/>
    <property type="match status" value="1"/>
</dbReference>
<comment type="caution">
    <text evidence="5">The sequence shown here is derived from an EMBL/GenBank/DDBJ whole genome shotgun (WGS) entry which is preliminary data.</text>
</comment>
<organism evidence="5 6">
    <name type="scientific">Lachnospira eligens</name>
    <dbReference type="NCBI Taxonomy" id="39485"/>
    <lineage>
        <taxon>Bacteria</taxon>
        <taxon>Bacillati</taxon>
        <taxon>Bacillota</taxon>
        <taxon>Clostridia</taxon>
        <taxon>Lachnospirales</taxon>
        <taxon>Lachnospiraceae</taxon>
        <taxon>Lachnospira</taxon>
    </lineage>
</organism>
<name>A0A413YT48_9FIRM</name>
<evidence type="ECO:0000313" key="6">
    <source>
        <dbReference type="Proteomes" id="UP000285844"/>
    </source>
</evidence>
<evidence type="ECO:0000256" key="2">
    <source>
        <dbReference type="ARBA" id="ARBA00023315"/>
    </source>
</evidence>
<reference evidence="5 6" key="1">
    <citation type="submission" date="2018-08" db="EMBL/GenBank/DDBJ databases">
        <title>A genome reference for cultivated species of the human gut microbiota.</title>
        <authorList>
            <person name="Zou Y."/>
            <person name="Xue W."/>
            <person name="Luo G."/>
        </authorList>
    </citation>
    <scope>NUCLEOTIDE SEQUENCE [LARGE SCALE GENOMIC DNA]</scope>
    <source>
        <strain evidence="5 6">AM37-3BH</strain>
    </source>
</reference>
<proteinExistence type="inferred from homology"/>
<dbReference type="PANTHER" id="PTHR43792:SF8">
    <property type="entry name" value="[RIBOSOMAL PROTEIN US5]-ALANINE N-ACETYLTRANSFERASE"/>
    <property type="match status" value="1"/>
</dbReference>
<dbReference type="GO" id="GO:0008999">
    <property type="term" value="F:protein-N-terminal-alanine acetyltransferase activity"/>
    <property type="evidence" value="ECO:0007669"/>
    <property type="project" value="TreeGrafter"/>
</dbReference>
<comment type="similarity">
    <text evidence="3">Belongs to the acetyltransferase family. RimJ subfamily.</text>
</comment>
<gene>
    <name evidence="5" type="ORF">DW858_10775</name>
</gene>
<dbReference type="InterPro" id="IPR000182">
    <property type="entry name" value="GNAT_dom"/>
</dbReference>
<evidence type="ECO:0000313" key="5">
    <source>
        <dbReference type="EMBL" id="RHC12218.1"/>
    </source>
</evidence>
<evidence type="ECO:0000256" key="1">
    <source>
        <dbReference type="ARBA" id="ARBA00022679"/>
    </source>
</evidence>
<protein>
    <submittedName>
        <fullName evidence="5">N-acetyltransferase</fullName>
    </submittedName>
</protein>
<accession>A0A413YT48</accession>